<dbReference type="GO" id="GO:0035591">
    <property type="term" value="F:signaling adaptor activity"/>
    <property type="evidence" value="ECO:0007669"/>
    <property type="project" value="InterPro"/>
</dbReference>
<feature type="region of interest" description="Disordered" evidence="12">
    <location>
        <begin position="1080"/>
        <end position="1114"/>
    </location>
</feature>
<feature type="compositionally biased region" description="Low complexity" evidence="12">
    <location>
        <begin position="1193"/>
        <end position="1204"/>
    </location>
</feature>
<dbReference type="PANTHER" id="PTHR22998">
    <property type="entry name" value="SARM1"/>
    <property type="match status" value="1"/>
</dbReference>
<keyword evidence="7" id="KW-0378">Hydrolase</keyword>
<comment type="similarity">
    <text evidence="2">Belongs to the SARM1 family.</text>
</comment>
<keyword evidence="6" id="KW-0677">Repeat</keyword>
<dbReference type="EMBL" id="GGYP01002226">
    <property type="protein sequence ID" value="MDE46997.1"/>
    <property type="molecule type" value="Transcribed_RNA"/>
</dbReference>
<evidence type="ECO:0000256" key="6">
    <source>
        <dbReference type="ARBA" id="ARBA00022737"/>
    </source>
</evidence>
<dbReference type="SUPFAM" id="SSF48371">
    <property type="entry name" value="ARM repeat"/>
    <property type="match status" value="1"/>
</dbReference>
<dbReference type="InterPro" id="IPR000157">
    <property type="entry name" value="TIR_dom"/>
</dbReference>
<feature type="compositionally biased region" description="Basic and acidic residues" evidence="12">
    <location>
        <begin position="1136"/>
        <end position="1146"/>
    </location>
</feature>
<organism evidence="15">
    <name type="scientific">Aceria tosichella</name>
    <name type="common">wheat curl mite</name>
    <dbReference type="NCBI Taxonomy" id="561515"/>
    <lineage>
        <taxon>Eukaryota</taxon>
        <taxon>Metazoa</taxon>
        <taxon>Ecdysozoa</taxon>
        <taxon>Arthropoda</taxon>
        <taxon>Chelicerata</taxon>
        <taxon>Arachnida</taxon>
        <taxon>Acari</taxon>
        <taxon>Acariformes</taxon>
        <taxon>Trombidiformes</taxon>
        <taxon>Prostigmata</taxon>
        <taxon>Eupodina</taxon>
        <taxon>Eriophyoidea</taxon>
        <taxon>Eriophyidae</taxon>
        <taxon>Eriophyinae</taxon>
        <taxon>Aceriini</taxon>
        <taxon>Aceria</taxon>
    </lineage>
</organism>
<feature type="region of interest" description="Disordered" evidence="12">
    <location>
        <begin position="1709"/>
        <end position="1762"/>
    </location>
</feature>
<dbReference type="Gene3D" id="3.40.50.10140">
    <property type="entry name" value="Toll/interleukin-1 receptor homology (TIR) domain"/>
    <property type="match status" value="1"/>
</dbReference>
<dbReference type="InterPro" id="IPR039184">
    <property type="entry name" value="SARM1"/>
</dbReference>
<evidence type="ECO:0000256" key="10">
    <source>
        <dbReference type="ARBA" id="ARBA00047304"/>
    </source>
</evidence>
<keyword evidence="8" id="KW-0391">Immunity</keyword>
<feature type="compositionally biased region" description="Basic and acidic residues" evidence="12">
    <location>
        <begin position="292"/>
        <end position="303"/>
    </location>
</feature>
<dbReference type="PANTHER" id="PTHR22998:SF1">
    <property type="entry name" value="NAD(+) HYDROLASE SARM1"/>
    <property type="match status" value="1"/>
</dbReference>
<feature type="compositionally biased region" description="Low complexity" evidence="12">
    <location>
        <begin position="337"/>
        <end position="354"/>
    </location>
</feature>
<evidence type="ECO:0000313" key="15">
    <source>
        <dbReference type="EMBL" id="MDE46956.1"/>
    </source>
</evidence>
<feature type="compositionally biased region" description="Polar residues" evidence="12">
    <location>
        <begin position="1346"/>
        <end position="1358"/>
    </location>
</feature>
<comment type="subcellular location">
    <subcellularLocation>
        <location evidence="1">Cytoplasm</location>
    </subcellularLocation>
</comment>
<dbReference type="FunFam" id="1.10.150.50:FF:000043">
    <property type="entry name" value="Sterile alpha and TIR motif-containing 1"/>
    <property type="match status" value="1"/>
</dbReference>
<evidence type="ECO:0000313" key="16">
    <source>
        <dbReference type="EMBL" id="MDE46997.1"/>
    </source>
</evidence>
<evidence type="ECO:0000256" key="11">
    <source>
        <dbReference type="SAM" id="Coils"/>
    </source>
</evidence>
<dbReference type="GO" id="GO:0044297">
    <property type="term" value="C:cell body"/>
    <property type="evidence" value="ECO:0007669"/>
    <property type="project" value="UniProtKB-ARBA"/>
</dbReference>
<gene>
    <name evidence="15" type="primary">Ect4_0</name>
    <name evidence="16" type="synonym">Ect4_1</name>
    <name evidence="15" type="ORF">g.11817</name>
    <name evidence="16" type="ORF">g.11818</name>
</gene>
<dbReference type="GO" id="GO:0034128">
    <property type="term" value="P:negative regulation of MyD88-independent toll-like receptor signaling pathway"/>
    <property type="evidence" value="ECO:0007669"/>
    <property type="project" value="InterPro"/>
</dbReference>
<comment type="catalytic activity">
    <reaction evidence="10">
        <text>NAD(+) + H2O = ADP-D-ribose + nicotinamide + H(+)</text>
        <dbReference type="Rhea" id="RHEA:16301"/>
        <dbReference type="ChEBI" id="CHEBI:15377"/>
        <dbReference type="ChEBI" id="CHEBI:15378"/>
        <dbReference type="ChEBI" id="CHEBI:17154"/>
        <dbReference type="ChEBI" id="CHEBI:57540"/>
        <dbReference type="ChEBI" id="CHEBI:57967"/>
        <dbReference type="EC" id="3.2.2.6"/>
    </reaction>
    <physiologicalReaction direction="left-to-right" evidence="10">
        <dbReference type="Rhea" id="RHEA:16302"/>
    </physiologicalReaction>
</comment>
<dbReference type="GO" id="GO:0030425">
    <property type="term" value="C:dendrite"/>
    <property type="evidence" value="ECO:0007669"/>
    <property type="project" value="TreeGrafter"/>
</dbReference>
<evidence type="ECO:0000259" key="14">
    <source>
        <dbReference type="PROSITE" id="PS50105"/>
    </source>
</evidence>
<feature type="compositionally biased region" description="Low complexity" evidence="12">
    <location>
        <begin position="838"/>
        <end position="850"/>
    </location>
</feature>
<evidence type="ECO:0000256" key="3">
    <source>
        <dbReference type="ARBA" id="ARBA00011982"/>
    </source>
</evidence>
<evidence type="ECO:0000256" key="7">
    <source>
        <dbReference type="ARBA" id="ARBA00022801"/>
    </source>
</evidence>
<feature type="coiled-coil region" evidence="11">
    <location>
        <begin position="986"/>
        <end position="1013"/>
    </location>
</feature>
<evidence type="ECO:0000259" key="13">
    <source>
        <dbReference type="PROSITE" id="PS50104"/>
    </source>
</evidence>
<dbReference type="GO" id="GO:0003953">
    <property type="term" value="F:NAD+ nucleosidase activity"/>
    <property type="evidence" value="ECO:0007669"/>
    <property type="project" value="InterPro"/>
</dbReference>
<evidence type="ECO:0000256" key="5">
    <source>
        <dbReference type="ARBA" id="ARBA00022588"/>
    </source>
</evidence>
<feature type="compositionally biased region" description="Polar residues" evidence="12">
    <location>
        <begin position="906"/>
        <end position="918"/>
    </location>
</feature>
<dbReference type="SUPFAM" id="SSF47769">
    <property type="entry name" value="SAM/Pointed domain"/>
    <property type="match status" value="1"/>
</dbReference>
<feature type="compositionally biased region" description="Low complexity" evidence="12">
    <location>
        <begin position="603"/>
        <end position="641"/>
    </location>
</feature>
<dbReference type="CDD" id="cd09501">
    <property type="entry name" value="SAM_SARM1-like_repeat1"/>
    <property type="match status" value="1"/>
</dbReference>
<dbReference type="GO" id="GO:0048678">
    <property type="term" value="P:response to axon injury"/>
    <property type="evidence" value="ECO:0007669"/>
    <property type="project" value="InterPro"/>
</dbReference>
<feature type="compositionally biased region" description="Polar residues" evidence="12">
    <location>
        <begin position="304"/>
        <end position="325"/>
    </location>
</feature>
<dbReference type="PROSITE" id="PS50105">
    <property type="entry name" value="SAM_DOMAIN"/>
    <property type="match status" value="1"/>
</dbReference>
<dbReference type="Pfam" id="PF13676">
    <property type="entry name" value="TIR_2"/>
    <property type="match status" value="1"/>
</dbReference>
<dbReference type="InterPro" id="IPR035897">
    <property type="entry name" value="Toll_tir_struct_dom_sf"/>
</dbReference>
<feature type="compositionally biased region" description="Polar residues" evidence="12">
    <location>
        <begin position="493"/>
        <end position="503"/>
    </location>
</feature>
<protein>
    <recommendedName>
        <fullName evidence="3">ADP-ribosyl cyclase/cyclic ADP-ribose hydrolase</fullName>
        <ecNumber evidence="3">3.2.2.6</ecNumber>
    </recommendedName>
</protein>
<keyword evidence="4" id="KW-0963">Cytoplasm</keyword>
<evidence type="ECO:0000256" key="2">
    <source>
        <dbReference type="ARBA" id="ARBA00008291"/>
    </source>
</evidence>
<feature type="compositionally biased region" description="Basic and acidic residues" evidence="12">
    <location>
        <begin position="1329"/>
        <end position="1344"/>
    </location>
</feature>
<dbReference type="Gene3D" id="1.25.10.10">
    <property type="entry name" value="Leucine-rich Repeat Variant"/>
    <property type="match status" value="1"/>
</dbReference>
<feature type="region of interest" description="Disordered" evidence="12">
    <location>
        <begin position="829"/>
        <end position="852"/>
    </location>
</feature>
<feature type="compositionally biased region" description="Low complexity" evidence="12">
    <location>
        <begin position="270"/>
        <end position="291"/>
    </location>
</feature>
<dbReference type="GO" id="GO:0005737">
    <property type="term" value="C:cytoplasm"/>
    <property type="evidence" value="ECO:0007669"/>
    <property type="project" value="UniProtKB-SubCell"/>
</dbReference>
<dbReference type="Gene3D" id="1.10.150.50">
    <property type="entry name" value="Transcription Factor, Ets-1"/>
    <property type="match status" value="1"/>
</dbReference>
<feature type="compositionally biased region" description="Low complexity" evidence="12">
    <location>
        <begin position="415"/>
        <end position="434"/>
    </location>
</feature>
<dbReference type="GO" id="GO:0061809">
    <property type="term" value="F:NAD+ nucleosidase activity, cyclic ADP-ribose generating"/>
    <property type="evidence" value="ECO:0007669"/>
    <property type="project" value="UniProtKB-EC"/>
</dbReference>
<dbReference type="Pfam" id="PF07647">
    <property type="entry name" value="SAM_2"/>
    <property type="match status" value="1"/>
</dbReference>
<feature type="region of interest" description="Disordered" evidence="12">
    <location>
        <begin position="1131"/>
        <end position="1168"/>
    </location>
</feature>
<dbReference type="SMART" id="SM00454">
    <property type="entry name" value="SAM"/>
    <property type="match status" value="2"/>
</dbReference>
<evidence type="ECO:0000256" key="8">
    <source>
        <dbReference type="ARBA" id="ARBA00022859"/>
    </source>
</evidence>
<feature type="region of interest" description="Disordered" evidence="12">
    <location>
        <begin position="1308"/>
        <end position="1384"/>
    </location>
</feature>
<feature type="region of interest" description="Disordered" evidence="12">
    <location>
        <begin position="676"/>
        <end position="701"/>
    </location>
</feature>
<feature type="compositionally biased region" description="Basic and acidic residues" evidence="12">
    <location>
        <begin position="1220"/>
        <end position="1233"/>
    </location>
</feature>
<feature type="compositionally biased region" description="Low complexity" evidence="12">
    <location>
        <begin position="385"/>
        <end position="401"/>
    </location>
</feature>
<feature type="region of interest" description="Disordered" evidence="12">
    <location>
        <begin position="1180"/>
        <end position="1247"/>
    </location>
</feature>
<feature type="compositionally biased region" description="Polar residues" evidence="12">
    <location>
        <begin position="1308"/>
        <end position="1327"/>
    </location>
</feature>
<feature type="domain" description="TIR" evidence="13">
    <location>
        <begin position="1862"/>
        <end position="2005"/>
    </location>
</feature>
<dbReference type="GO" id="GO:0019677">
    <property type="term" value="P:NAD+ catabolic process"/>
    <property type="evidence" value="ECO:0007669"/>
    <property type="project" value="UniProtKB-ARBA"/>
</dbReference>
<accession>A0A6G1S8W9</accession>
<feature type="region of interest" description="Disordered" evidence="12">
    <location>
        <begin position="894"/>
        <end position="919"/>
    </location>
</feature>
<evidence type="ECO:0000256" key="9">
    <source>
        <dbReference type="ARBA" id="ARBA00023027"/>
    </source>
</evidence>
<dbReference type="InterPro" id="IPR013761">
    <property type="entry name" value="SAM/pointed_sf"/>
</dbReference>
<keyword evidence="11" id="KW-0175">Coiled coil</keyword>
<evidence type="ECO:0000256" key="1">
    <source>
        <dbReference type="ARBA" id="ARBA00004496"/>
    </source>
</evidence>
<feature type="compositionally biased region" description="Polar residues" evidence="12">
    <location>
        <begin position="1"/>
        <end position="20"/>
    </location>
</feature>
<dbReference type="PROSITE" id="PS50104">
    <property type="entry name" value="TIR"/>
    <property type="match status" value="1"/>
</dbReference>
<dbReference type="FunFam" id="3.40.50.10140:FF:000012">
    <property type="entry name" value="Sterile alpha and TIR motif-containing protein"/>
    <property type="match status" value="1"/>
</dbReference>
<feature type="compositionally biased region" description="Polar residues" evidence="12">
    <location>
        <begin position="517"/>
        <end position="538"/>
    </location>
</feature>
<feature type="region of interest" description="Disordered" evidence="12">
    <location>
        <begin position="45"/>
        <end position="89"/>
    </location>
</feature>
<feature type="compositionally biased region" description="Basic residues" evidence="12">
    <location>
        <begin position="356"/>
        <end position="368"/>
    </location>
</feature>
<feature type="compositionally biased region" description="Basic and acidic residues" evidence="12">
    <location>
        <begin position="113"/>
        <end position="126"/>
    </location>
</feature>
<evidence type="ECO:0000256" key="12">
    <source>
        <dbReference type="SAM" id="MobiDB-lite"/>
    </source>
</evidence>
<feature type="region of interest" description="Disordered" evidence="12">
    <location>
        <begin position="248"/>
        <end position="538"/>
    </location>
</feature>
<feature type="compositionally biased region" description="Low complexity" evidence="12">
    <location>
        <begin position="1098"/>
        <end position="1108"/>
    </location>
</feature>
<dbReference type="EMBL" id="GGYP01002185">
    <property type="protein sequence ID" value="MDE46956.1"/>
    <property type="molecule type" value="Transcribed_RNA"/>
</dbReference>
<sequence>MSTPRVDQPVLSSEITNNNNDFDKAPFGSKRESLVLNLFSKGHQCSSVTTTTTKRRPTMRTLGKSLGGAGSGSSPPEQPSDRRRLVGQSPLDDLRECLARAGDERYVTLTSHSVHDDRASSFEHQRPSSPSSSRHVQLGAKQFVASSHNGTSGAQPNSAPATLFHSGHHRLVVEDEEDEAEATVAGDPLETTATIKLQLPRDSPSPTPIYDCEILTKANDNDSSITNCANNLLQVVELDDDSLTDQRFVENGEDTPTTTTRPIIEVKQTSSSASSSSTSSGGSSPDSSRQSSDCERRRVEITSRRTSNSKQQQQQSAPSHHNSPGQPDPSASAPIRSSPLSPCSSSSSLSSSSSRKLIRRRTVRRSYHSRALEDSAEQTTHQQKPLVVTTTTTESSEILPTRCRSAEPEIELENDNSNNNSRETSTSASLSSSRNQNQKYHTTTLSPSSSSTSSTKIQSTTASKLSTSRSSSKIATITTSSSSTTNHHHLKKCSTTSKQTVNKTKSHLQEEEEQQQKNDMTTASSRQRPVLGGTQTNKLDLSASNLLLVQDEDNDDNNQMKQESLFERRNRTAMMSAGELARSSTTRAATCLALKRKEEQQQEEASSSTSSSSIRKSSEQSSSTMSFNASSSSLTKSTKSTHQSRHLAEAAAAAAAGLASDTVASVVVAPTSATAISSSSTSSSSCETSLSRSATSRKTASTLATSGVGRQMLHHQQQQQADLASSSHFRTYSASTFMSAAAQASKQKRSFLASPDNLLLSSPDVRSLVQELGSDFAELESAMTASSSLTVREQFATRSTNGLTSRLFGALPPPPAHPQAITGRLTYRIEQPPPLPSPRSNNNNNNGPDSLESLLRETNSTIKELEDNPPDGDFGSAGGWAHQNTSALRQSADELANNNNSSSSSLVKETTGANQSNGAKIRELMDKVQRHRLDSGNGGTVDNSSSASLASLVTSGQQQANDEPVEIAAAYQQQQAQVSRSPLNENEAVKGKIERIDQRMNDLCRKLESCNDTQKAIELLKIMIQTIEKAWSIPVCGDDLGFKLCNSLRQFGGLDMILGFIHEADARLLLQEDNDTNKKTVANDKSLTSTGPLALDQNSSNNNSRNNNTDNKASLRPARQLKLNLSKIQQNSEEAGGDHQNHHDDIQQQAKEDEDSDMLTSDLGLDSTTSVDSLSYVSARTAPEGAPSSQHGATSATSATSPSTVIQTPPASDDSIMGSSHEEVPLTGEHKEGPGTAMADEDEPELRRAREEELVLLSAHLLSQCLTSENRDYIVKFGLDPVIKLACQFTTMKSRHSKRLLKRSALMRQSSTMKQLKQQQLAASTAASVDHHNEAGSLAERDVADTATSGAKRNQNDGVQGEIVAEPGARKSGGGSDHHDRSDDMHSAIGTEILHHLFKHSEETCSRMINLGALQAILYGCRSSHVETLRHCASALANLALYGGPDSQQTMVEQKAHVWLFPLAFNEDDNVQYYACLAIVVLAANQEIEADVLKSSTLDLVEPFVTSHEPRKFAESTTSHIHGQSANWLRKLMPLLDSKREEARNLACFHFAMEAHIKREQGQTHLFKEIGSIEPLRRAGSSPIAIASKFACQALRLIGEPEPHKLSQQVPLWTCDDVCEWVAQVGFERFAQAFRESHVDGDLLLQLDEEMLRFDIGIENGIIRRRFLRELGQLKRIADYSSVDKSNLGQLLISSTSLMSPGNCSVLAGHNNHNNNLNNNLNNNSLNNQQPAHHRPHHLQHHHLQQQQHHHQQQQLCDLVGSGGASSSTQMLAHPTTATSSTNSAQARSARDYLQYIYPIIQLGVTRDNIHLVDCDQLLAECRITNALHRIKLANSIRELQERVMLEAASNERNSLGGADQKTLDVFVSYRRSTGSQLASLLKVHLQLRGFSVFIDVERLEAGKFDNNLLESIRMAKNFILVLSPNALDRCIGDHECKDWVHKEIVAALASNCNIIPIIDNFHWPDPEQLPEDMRSVSYFNGIRWIHDYQDACVDKVERFIRGELSNSNGSQTTTAGCPSTISLGSAAVTTTSGATASACGGQQTAPVLSPYSQRFGYSSAQTANCVSTPSIATTASSNLSLFNGGAASQNSCATHHNLHLNSHHNHSNMTNGGNIQSISSMPMTSIPTTTTNNNNSKSSSSSSATNHDHQPNSQEPPPDSAPGRQPLANSANPYLNCTLNCGNVNPNIRLR</sequence>
<feature type="compositionally biased region" description="Low complexity" evidence="12">
    <location>
        <begin position="442"/>
        <end position="485"/>
    </location>
</feature>
<evidence type="ECO:0000256" key="4">
    <source>
        <dbReference type="ARBA" id="ARBA00022490"/>
    </source>
</evidence>
<name>A0A6G1S8W9_9ACAR</name>
<feature type="compositionally biased region" description="Low complexity" evidence="12">
    <location>
        <begin position="2108"/>
        <end position="2146"/>
    </location>
</feature>
<dbReference type="InterPro" id="IPR011989">
    <property type="entry name" value="ARM-like"/>
</dbReference>
<dbReference type="GO" id="GO:0007165">
    <property type="term" value="P:signal transduction"/>
    <property type="evidence" value="ECO:0007669"/>
    <property type="project" value="InterPro"/>
</dbReference>
<feature type="compositionally biased region" description="Low complexity" evidence="12">
    <location>
        <begin position="1710"/>
        <end position="1731"/>
    </location>
</feature>
<dbReference type="GO" id="GO:0045087">
    <property type="term" value="P:innate immune response"/>
    <property type="evidence" value="ECO:0007669"/>
    <property type="project" value="UniProtKB-KW"/>
</dbReference>
<feature type="region of interest" description="Disordered" evidence="12">
    <location>
        <begin position="2099"/>
        <end position="2172"/>
    </location>
</feature>
<dbReference type="SMART" id="SM00255">
    <property type="entry name" value="TIR"/>
    <property type="match status" value="1"/>
</dbReference>
<feature type="region of interest" description="Disordered" evidence="12">
    <location>
        <begin position="112"/>
        <end position="137"/>
    </location>
</feature>
<feature type="domain" description="SAM" evidence="14">
    <location>
        <begin position="1613"/>
        <end position="1677"/>
    </location>
</feature>
<keyword evidence="5" id="KW-0399">Innate immunity</keyword>
<feature type="region of interest" description="Disordered" evidence="12">
    <location>
        <begin position="596"/>
        <end position="645"/>
    </location>
</feature>
<feature type="compositionally biased region" description="Basic residues" evidence="12">
    <location>
        <begin position="1732"/>
        <end position="1752"/>
    </location>
</feature>
<dbReference type="SUPFAM" id="SSF52200">
    <property type="entry name" value="Toll/Interleukin receptor TIR domain"/>
    <property type="match status" value="1"/>
</dbReference>
<dbReference type="InterPro" id="IPR016024">
    <property type="entry name" value="ARM-type_fold"/>
</dbReference>
<reference evidence="15" key="1">
    <citation type="submission" date="2018-10" db="EMBL/GenBank/DDBJ databases">
        <title>Transcriptome assembly of Aceria tosichella (Wheat curl mite) Type 2.</title>
        <authorList>
            <person name="Scully E.D."/>
            <person name="Geib S.M."/>
            <person name="Palmer N.A."/>
            <person name="Gupta A.K."/>
            <person name="Sarath G."/>
            <person name="Tatineni S."/>
        </authorList>
    </citation>
    <scope>NUCLEOTIDE SEQUENCE</scope>
    <source>
        <strain evidence="15">LincolnNE</strain>
    </source>
</reference>
<dbReference type="InterPro" id="IPR001660">
    <property type="entry name" value="SAM"/>
</dbReference>
<proteinExistence type="inferred from homology"/>
<feature type="region of interest" description="Disordered" evidence="12">
    <location>
        <begin position="1"/>
        <end position="27"/>
    </location>
</feature>
<keyword evidence="9" id="KW-0520">NAD</keyword>
<dbReference type="EC" id="3.2.2.6" evidence="3"/>